<evidence type="ECO:0000313" key="3">
    <source>
        <dbReference type="Proteomes" id="UP000518752"/>
    </source>
</evidence>
<gene>
    <name evidence="2" type="ORF">D9757_013964</name>
</gene>
<protein>
    <submittedName>
        <fullName evidence="2">Uncharacterized protein</fullName>
    </submittedName>
</protein>
<dbReference type="EMBL" id="JAACJN010000408">
    <property type="protein sequence ID" value="KAF5344380.1"/>
    <property type="molecule type" value="Genomic_DNA"/>
</dbReference>
<evidence type="ECO:0000313" key="2">
    <source>
        <dbReference type="EMBL" id="KAF5344380.1"/>
    </source>
</evidence>
<accession>A0A8H5FP39</accession>
<keyword evidence="1" id="KW-0472">Membrane</keyword>
<name>A0A8H5FP39_9AGAR</name>
<comment type="caution">
    <text evidence="2">The sequence shown here is derived from an EMBL/GenBank/DDBJ whole genome shotgun (WGS) entry which is preliminary data.</text>
</comment>
<organism evidence="2 3">
    <name type="scientific">Collybiopsis confluens</name>
    <dbReference type="NCBI Taxonomy" id="2823264"/>
    <lineage>
        <taxon>Eukaryota</taxon>
        <taxon>Fungi</taxon>
        <taxon>Dikarya</taxon>
        <taxon>Basidiomycota</taxon>
        <taxon>Agaricomycotina</taxon>
        <taxon>Agaricomycetes</taxon>
        <taxon>Agaricomycetidae</taxon>
        <taxon>Agaricales</taxon>
        <taxon>Marasmiineae</taxon>
        <taxon>Omphalotaceae</taxon>
        <taxon>Collybiopsis</taxon>
    </lineage>
</organism>
<sequence>MRLSPAIYKASDVSEDRTRSLTFLLVKNSRSQKKNPIFRWSKDLVFNFCIDNMLVTPFYILFGLVSAAFAVPVPPDGVNFDRGTSPGGEVILLGKIDGPITPDANVEKQTHQLPPHALNHKMEPKVTFGMNVPVQALSSAGADAPNVKINNLFKAAASTLGLPPDVRVTCLNNQHIDPSAMKIELTITSKMGSGPKLAIEAKMPLKAVATGGAGSWIKDKDGNTLFSI</sequence>
<feature type="transmembrane region" description="Helical" evidence="1">
    <location>
        <begin position="44"/>
        <end position="71"/>
    </location>
</feature>
<dbReference type="AlphaFoldDB" id="A0A8H5FP39"/>
<keyword evidence="3" id="KW-1185">Reference proteome</keyword>
<dbReference type="Proteomes" id="UP000518752">
    <property type="component" value="Unassembled WGS sequence"/>
</dbReference>
<keyword evidence="1" id="KW-0812">Transmembrane</keyword>
<evidence type="ECO:0000256" key="1">
    <source>
        <dbReference type="SAM" id="Phobius"/>
    </source>
</evidence>
<reference evidence="2 3" key="1">
    <citation type="journal article" date="2020" name="ISME J.">
        <title>Uncovering the hidden diversity of litter-decomposition mechanisms in mushroom-forming fungi.</title>
        <authorList>
            <person name="Floudas D."/>
            <person name="Bentzer J."/>
            <person name="Ahren D."/>
            <person name="Johansson T."/>
            <person name="Persson P."/>
            <person name="Tunlid A."/>
        </authorList>
    </citation>
    <scope>NUCLEOTIDE SEQUENCE [LARGE SCALE GENOMIC DNA]</scope>
    <source>
        <strain evidence="2 3">CBS 406.79</strain>
    </source>
</reference>
<keyword evidence="1" id="KW-1133">Transmembrane helix</keyword>
<proteinExistence type="predicted"/>